<dbReference type="SUPFAM" id="SSF55729">
    <property type="entry name" value="Acyl-CoA N-acyltransferases (Nat)"/>
    <property type="match status" value="1"/>
</dbReference>
<keyword evidence="3" id="KW-1185">Reference proteome</keyword>
<comment type="caution">
    <text evidence="2">The sequence shown here is derived from an EMBL/GenBank/DDBJ whole genome shotgun (WGS) entry which is preliminary data.</text>
</comment>
<dbReference type="PROSITE" id="PS51729">
    <property type="entry name" value="GNAT_YJDJ"/>
    <property type="match status" value="1"/>
</dbReference>
<feature type="domain" description="N-acetyltransferase" evidence="1">
    <location>
        <begin position="11"/>
        <end position="97"/>
    </location>
</feature>
<dbReference type="RefSeq" id="WP_253655390.1">
    <property type="nucleotide sequence ID" value="NZ_BAAAOE010000001.1"/>
</dbReference>
<dbReference type="PANTHER" id="PTHR31435:SF10">
    <property type="entry name" value="BSR4717 PROTEIN"/>
    <property type="match status" value="1"/>
</dbReference>
<evidence type="ECO:0000313" key="2">
    <source>
        <dbReference type="EMBL" id="MCP2161816.1"/>
    </source>
</evidence>
<accession>A0ABT1H3Q2</accession>
<organism evidence="2 3">
    <name type="scientific">Williamsia serinedens</name>
    <dbReference type="NCBI Taxonomy" id="391736"/>
    <lineage>
        <taxon>Bacteria</taxon>
        <taxon>Bacillati</taxon>
        <taxon>Actinomycetota</taxon>
        <taxon>Actinomycetes</taxon>
        <taxon>Mycobacteriales</taxon>
        <taxon>Nocardiaceae</taxon>
        <taxon>Williamsia</taxon>
    </lineage>
</organism>
<dbReference type="EMBL" id="JAMTCG010000005">
    <property type="protein sequence ID" value="MCP2161816.1"/>
    <property type="molecule type" value="Genomic_DNA"/>
</dbReference>
<reference evidence="2 3" key="1">
    <citation type="submission" date="2022-06" db="EMBL/GenBank/DDBJ databases">
        <title>Genomic Encyclopedia of Archaeal and Bacterial Type Strains, Phase II (KMG-II): from individual species to whole genera.</title>
        <authorList>
            <person name="Goeker M."/>
        </authorList>
    </citation>
    <scope>NUCLEOTIDE SEQUENCE [LARGE SCALE GENOMIC DNA]</scope>
    <source>
        <strain evidence="2 3">DSM 45037</strain>
    </source>
</reference>
<protein>
    <recommendedName>
        <fullName evidence="1">N-acetyltransferase domain-containing protein</fullName>
    </recommendedName>
</protein>
<dbReference type="InterPro" id="IPR016181">
    <property type="entry name" value="Acyl_CoA_acyltransferase"/>
</dbReference>
<evidence type="ECO:0000313" key="3">
    <source>
        <dbReference type="Proteomes" id="UP001205740"/>
    </source>
</evidence>
<evidence type="ECO:0000259" key="1">
    <source>
        <dbReference type="PROSITE" id="PS51729"/>
    </source>
</evidence>
<dbReference type="InterPro" id="IPR031165">
    <property type="entry name" value="GNAT_YJDJ"/>
</dbReference>
<name>A0ABT1H3Q2_9NOCA</name>
<dbReference type="Gene3D" id="3.40.630.30">
    <property type="match status" value="1"/>
</dbReference>
<dbReference type="PANTHER" id="PTHR31435">
    <property type="entry name" value="PROTEIN NATD1"/>
    <property type="match status" value="1"/>
</dbReference>
<sequence>MADVTVLARVVHSLSQERYEAFIDDELVGFVDYQPRDGQVVITHTVVFERHAHHGIGAQLVRHVLDDIAQSGRKVVPVCSFVQKFIADNPAYSAMVAAA</sequence>
<gene>
    <name evidence="2" type="ORF">LX12_003015</name>
</gene>
<dbReference type="InterPro" id="IPR045057">
    <property type="entry name" value="Gcn5-rel_NAT"/>
</dbReference>
<dbReference type="Proteomes" id="UP001205740">
    <property type="component" value="Unassembled WGS sequence"/>
</dbReference>
<proteinExistence type="predicted"/>
<dbReference type="Pfam" id="PF14542">
    <property type="entry name" value="Acetyltransf_CG"/>
    <property type="match status" value="1"/>
</dbReference>